<gene>
    <name evidence="1" type="ORF">TU94_05335</name>
</gene>
<accession>A0A0C5FYK4</accession>
<proteinExistence type="predicted"/>
<dbReference type="OrthoDB" id="4246243at2"/>
<evidence type="ECO:0000313" key="2">
    <source>
        <dbReference type="Proteomes" id="UP000032234"/>
    </source>
</evidence>
<dbReference type="KEGG" id="scw:TU94_05335"/>
<dbReference type="AlphaFoldDB" id="A0A0C5FYK4"/>
<dbReference type="RefSeq" id="WP_044379779.1">
    <property type="nucleotide sequence ID" value="NZ_CP010849.1"/>
</dbReference>
<organism evidence="1 2">
    <name type="scientific">Streptomyces cyaneogriseus subsp. noncyanogenus</name>
    <dbReference type="NCBI Taxonomy" id="477245"/>
    <lineage>
        <taxon>Bacteria</taxon>
        <taxon>Bacillati</taxon>
        <taxon>Actinomycetota</taxon>
        <taxon>Actinomycetes</taxon>
        <taxon>Kitasatosporales</taxon>
        <taxon>Streptomycetaceae</taxon>
        <taxon>Streptomyces</taxon>
    </lineage>
</organism>
<dbReference type="Proteomes" id="UP000032234">
    <property type="component" value="Chromosome"/>
</dbReference>
<dbReference type="PATRIC" id="fig|477245.3.peg.1168"/>
<keyword evidence="2" id="KW-1185">Reference proteome</keyword>
<sequence>MIPRTTMSPAPVLGLLPAEPDPVAGCATCQDLARKREAARVGGDGSRVSDCNVLIRAHPHASPRSLGRPG</sequence>
<dbReference type="STRING" id="477245.TU94_05335"/>
<dbReference type="EMBL" id="CP010849">
    <property type="protein sequence ID" value="AJP00979.1"/>
    <property type="molecule type" value="Genomic_DNA"/>
</dbReference>
<reference evidence="1 2" key="1">
    <citation type="submission" date="2015-02" db="EMBL/GenBank/DDBJ databases">
        <title>Genome sequence of thermotolerant Streptomyces cyaneogriseus subsp. Noncyanogenus NMWT1, the producer of nematocidal antibiotics nemadectin.</title>
        <authorList>
            <person name="Wang H."/>
            <person name="Li C."/>
            <person name="Xiang W."/>
            <person name="Wang X."/>
        </authorList>
    </citation>
    <scope>NUCLEOTIDE SEQUENCE [LARGE SCALE GENOMIC DNA]</scope>
    <source>
        <strain evidence="1 2">NMWT 1</strain>
    </source>
</reference>
<name>A0A0C5FYK4_9ACTN</name>
<evidence type="ECO:0000313" key="1">
    <source>
        <dbReference type="EMBL" id="AJP00979.1"/>
    </source>
</evidence>
<protein>
    <submittedName>
        <fullName evidence="1">Uncharacterized protein</fullName>
    </submittedName>
</protein>
<dbReference type="HOGENOM" id="CLU_206661_1_0_11"/>